<protein>
    <submittedName>
        <fullName evidence="2">Uncharacterized protein</fullName>
    </submittedName>
</protein>
<feature type="compositionally biased region" description="Low complexity" evidence="1">
    <location>
        <begin position="212"/>
        <end position="221"/>
    </location>
</feature>
<proteinExistence type="predicted"/>
<evidence type="ECO:0000313" key="3">
    <source>
        <dbReference type="Proteomes" id="UP000198937"/>
    </source>
</evidence>
<name>A0A1C6UJ24_9ACTN</name>
<organism evidence="2 3">
    <name type="scientific">Micromonospora yangpuensis</name>
    <dbReference type="NCBI Taxonomy" id="683228"/>
    <lineage>
        <taxon>Bacteria</taxon>
        <taxon>Bacillati</taxon>
        <taxon>Actinomycetota</taxon>
        <taxon>Actinomycetes</taxon>
        <taxon>Micromonosporales</taxon>
        <taxon>Micromonosporaceae</taxon>
        <taxon>Micromonospora</taxon>
    </lineage>
</organism>
<gene>
    <name evidence="2" type="ORF">GA0070617_2533</name>
</gene>
<evidence type="ECO:0000256" key="1">
    <source>
        <dbReference type="SAM" id="MobiDB-lite"/>
    </source>
</evidence>
<dbReference type="AlphaFoldDB" id="A0A1C6UJ24"/>
<dbReference type="OrthoDB" id="4553959at2"/>
<dbReference type="Proteomes" id="UP000198937">
    <property type="component" value="Unassembled WGS sequence"/>
</dbReference>
<reference evidence="2 3" key="1">
    <citation type="submission" date="2016-06" db="EMBL/GenBank/DDBJ databases">
        <authorList>
            <person name="Kjaerup R.B."/>
            <person name="Dalgaard T.S."/>
            <person name="Juul-Madsen H.R."/>
        </authorList>
    </citation>
    <scope>NUCLEOTIDE SEQUENCE [LARGE SCALE GENOMIC DNA]</scope>
    <source>
        <strain evidence="2 3">DSM 45577</strain>
    </source>
</reference>
<feature type="compositionally biased region" description="Basic and acidic residues" evidence="1">
    <location>
        <begin position="235"/>
        <end position="250"/>
    </location>
</feature>
<sequence>MRHPERRLLISVDMERYSGRGNVQQYEAQEAFHTLLHAAARDVGLDRASWTTQQAGDGELAILPRDVPESRVIGRFVPEVNRRLRAYNESRIQAARVRLRLAVHQGLVHLDGANGFPGHAVVFVSRLCDAGPVRRALAAFPDAGVALVVSTDIYRDVVSEYPEEMRPERFRRVRISRPDKGFHEYAWVCVVDENLVGIASLDDVPPPESPDDPTGSTSTPTDPGPRPTSGGSGDHAVDANERIRTGDIRVKGQNAIGRNATAIGSVGRDLNLGPERGGR</sequence>
<dbReference type="EMBL" id="FMIA01000002">
    <property type="protein sequence ID" value="SCL54002.1"/>
    <property type="molecule type" value="Genomic_DNA"/>
</dbReference>
<accession>A0A1C6UJ24</accession>
<evidence type="ECO:0000313" key="2">
    <source>
        <dbReference type="EMBL" id="SCL54002.1"/>
    </source>
</evidence>
<feature type="region of interest" description="Disordered" evidence="1">
    <location>
        <begin position="200"/>
        <end position="279"/>
    </location>
</feature>
<keyword evidence="3" id="KW-1185">Reference proteome</keyword>
<dbReference type="STRING" id="683228.GA0070617_2533"/>